<organism evidence="4 5">
    <name type="scientific">Ruminococcus flavefaciens</name>
    <dbReference type="NCBI Taxonomy" id="1265"/>
    <lineage>
        <taxon>Bacteria</taxon>
        <taxon>Bacillati</taxon>
        <taxon>Bacillota</taxon>
        <taxon>Clostridia</taxon>
        <taxon>Eubacteriales</taxon>
        <taxon>Oscillospiraceae</taxon>
        <taxon>Ruminococcus</taxon>
    </lineage>
</organism>
<dbReference type="CDD" id="cd04193">
    <property type="entry name" value="UDPGlcNAc_PPase"/>
    <property type="match status" value="1"/>
</dbReference>
<protein>
    <submittedName>
        <fullName evidence="4">UDP-N-acetylglucosamine/UDP-N-acetylgalactosamine diphosphorylase</fullName>
    </submittedName>
</protein>
<proteinExistence type="inferred from homology"/>
<evidence type="ECO:0000256" key="1">
    <source>
        <dbReference type="ARBA" id="ARBA00010401"/>
    </source>
</evidence>
<evidence type="ECO:0000256" key="3">
    <source>
        <dbReference type="ARBA" id="ARBA00022695"/>
    </source>
</evidence>
<dbReference type="SUPFAM" id="SSF53448">
    <property type="entry name" value="Nucleotide-diphospho-sugar transferases"/>
    <property type="match status" value="1"/>
</dbReference>
<evidence type="ECO:0000313" key="4">
    <source>
        <dbReference type="EMBL" id="SFW21705.1"/>
    </source>
</evidence>
<evidence type="ECO:0000313" key="5">
    <source>
        <dbReference type="Proteomes" id="UP000183461"/>
    </source>
</evidence>
<dbReference type="PANTHER" id="PTHR11952:SF2">
    <property type="entry name" value="LD24639P"/>
    <property type="match status" value="1"/>
</dbReference>
<dbReference type="GO" id="GO:0070569">
    <property type="term" value="F:uridylyltransferase activity"/>
    <property type="evidence" value="ECO:0007669"/>
    <property type="project" value="InterPro"/>
</dbReference>
<dbReference type="PANTHER" id="PTHR11952">
    <property type="entry name" value="UDP- GLUCOSE PYROPHOSPHORYLASE"/>
    <property type="match status" value="1"/>
</dbReference>
<dbReference type="Proteomes" id="UP000183461">
    <property type="component" value="Unassembled WGS sequence"/>
</dbReference>
<name>A0A1K1MF27_RUMFL</name>
<gene>
    <name evidence="4" type="ORF">SAMN02910280_1134</name>
</gene>
<reference evidence="4 5" key="1">
    <citation type="submission" date="2016-11" db="EMBL/GenBank/DDBJ databases">
        <authorList>
            <person name="Jaros S."/>
            <person name="Januszkiewicz K."/>
            <person name="Wedrychowicz H."/>
        </authorList>
    </citation>
    <scope>NUCLEOTIDE SEQUENCE [LARGE SCALE GENOMIC DNA]</scope>
    <source>
        <strain evidence="4 5">YL228</strain>
    </source>
</reference>
<keyword evidence="2" id="KW-0808">Transferase</keyword>
<dbReference type="EMBL" id="FPIP01000002">
    <property type="protein sequence ID" value="SFW21705.1"/>
    <property type="molecule type" value="Genomic_DNA"/>
</dbReference>
<dbReference type="Pfam" id="PF01704">
    <property type="entry name" value="UDPGP"/>
    <property type="match status" value="1"/>
</dbReference>
<dbReference type="InterPro" id="IPR039741">
    <property type="entry name" value="UDP-sugar_pyrophosphorylase"/>
</dbReference>
<evidence type="ECO:0000256" key="2">
    <source>
        <dbReference type="ARBA" id="ARBA00022679"/>
    </source>
</evidence>
<accession>A0A1K1MF27</accession>
<dbReference type="RefSeq" id="WP_072299503.1">
    <property type="nucleotide sequence ID" value="NZ_FPIP01000002.1"/>
</dbReference>
<keyword evidence="3" id="KW-0548">Nucleotidyltransferase</keyword>
<dbReference type="InterPro" id="IPR002618">
    <property type="entry name" value="UDPGP_fam"/>
</dbReference>
<dbReference type="InterPro" id="IPR029044">
    <property type="entry name" value="Nucleotide-diphossugar_trans"/>
</dbReference>
<comment type="similarity">
    <text evidence="1">Belongs to the UDPGP type 1 family.</text>
</comment>
<dbReference type="Gene3D" id="3.90.550.10">
    <property type="entry name" value="Spore Coat Polysaccharide Biosynthesis Protein SpsA, Chain A"/>
    <property type="match status" value="1"/>
</dbReference>
<sequence>MKHKTTEILNMLHQEHISAYMNTLSGEDQLAMVKQIENLDFSVLSAGETNEVRGKFAPLFATTLNEISNESEKFTELGVKAIKEGKVGAVLLAGGQGSRLGFDHPKGMFNIGVEHELFIFECLINNLLEVTKKAGAWVPLFIMTSVDNNKETREFFEKHNYFGYSNENVWFFVQEQLPTVDTNGKLMLSESGNILTAPNGNGGWYASMAKTGMLKVVQEAKIEWLNVFAVDNVLQRIADPCFIGAVINSGKVSGAKVVAKAAPEEKVGVLCLEEGRPSIVEYYEMTDEMLHSREADGTLSYNYGVTLNYLFRVDKLNNTLSVKLPLHRAFKKIKHMNEKGEIITPDEPNAYKFETLVLDMVKLQDDCLAYEVDRNKEFAPVKNKTGVDSVDTARELLRLNGIEL</sequence>
<dbReference type="AlphaFoldDB" id="A0A1K1MF27"/>